<feature type="transmembrane region" description="Helical" evidence="8">
    <location>
        <begin position="238"/>
        <end position="260"/>
    </location>
</feature>
<dbReference type="STRING" id="48467.SAMN02745166_05088"/>
<dbReference type="Pfam" id="PF00230">
    <property type="entry name" value="MIP"/>
    <property type="match status" value="1"/>
</dbReference>
<evidence type="ECO:0000256" key="2">
    <source>
        <dbReference type="ARBA" id="ARBA00006175"/>
    </source>
</evidence>
<keyword evidence="10" id="KW-1185">Reference proteome</keyword>
<dbReference type="EMBL" id="FUYE01000033">
    <property type="protein sequence ID" value="SKB09069.1"/>
    <property type="molecule type" value="Genomic_DNA"/>
</dbReference>
<evidence type="ECO:0000313" key="9">
    <source>
        <dbReference type="EMBL" id="SKB09069.1"/>
    </source>
</evidence>
<gene>
    <name evidence="9" type="ORF">SAMN02745166_05088</name>
</gene>
<dbReference type="InterPro" id="IPR000425">
    <property type="entry name" value="MIP"/>
</dbReference>
<dbReference type="InterPro" id="IPR023271">
    <property type="entry name" value="Aquaporin-like"/>
</dbReference>
<dbReference type="InterPro" id="IPR050363">
    <property type="entry name" value="MIP/Aquaporin"/>
</dbReference>
<evidence type="ECO:0000256" key="7">
    <source>
        <dbReference type="RuleBase" id="RU000477"/>
    </source>
</evidence>
<accession>A0A1T4Z4Y6</accession>
<dbReference type="PANTHER" id="PTHR43829">
    <property type="entry name" value="AQUAPORIN OR AQUAGLYCEROPORIN RELATED"/>
    <property type="match status" value="1"/>
</dbReference>
<keyword evidence="3 7" id="KW-0813">Transport</keyword>
<dbReference type="GO" id="GO:0015254">
    <property type="term" value="F:glycerol channel activity"/>
    <property type="evidence" value="ECO:0007669"/>
    <property type="project" value="TreeGrafter"/>
</dbReference>
<dbReference type="GO" id="GO:0005886">
    <property type="term" value="C:plasma membrane"/>
    <property type="evidence" value="ECO:0007669"/>
    <property type="project" value="TreeGrafter"/>
</dbReference>
<name>A0A1T4Z4Y6_9BACT</name>
<dbReference type="PANTHER" id="PTHR43829:SF9">
    <property type="entry name" value="AQUAPORIN-9"/>
    <property type="match status" value="1"/>
</dbReference>
<feature type="transmembrane region" description="Helical" evidence="8">
    <location>
        <begin position="185"/>
        <end position="206"/>
    </location>
</feature>
<keyword evidence="5 8" id="KW-1133">Transmembrane helix</keyword>
<proteinExistence type="inferred from homology"/>
<reference evidence="10" key="1">
    <citation type="submission" date="2017-02" db="EMBL/GenBank/DDBJ databases">
        <authorList>
            <person name="Varghese N."/>
            <person name="Submissions S."/>
        </authorList>
    </citation>
    <scope>NUCLEOTIDE SEQUENCE [LARGE SCALE GENOMIC DNA]</scope>
    <source>
        <strain evidence="10">ATCC 700200</strain>
    </source>
</reference>
<dbReference type="PROSITE" id="PS00221">
    <property type="entry name" value="MIP"/>
    <property type="match status" value="1"/>
</dbReference>
<dbReference type="PRINTS" id="PR00783">
    <property type="entry name" value="MINTRINSICP"/>
</dbReference>
<dbReference type="GO" id="GO:0015250">
    <property type="term" value="F:water channel activity"/>
    <property type="evidence" value="ECO:0007669"/>
    <property type="project" value="TreeGrafter"/>
</dbReference>
<dbReference type="AlphaFoldDB" id="A0A1T4Z4Y6"/>
<comment type="subcellular location">
    <subcellularLocation>
        <location evidence="1">Membrane</location>
        <topology evidence="1">Multi-pass membrane protein</topology>
    </subcellularLocation>
</comment>
<evidence type="ECO:0000313" key="10">
    <source>
        <dbReference type="Proteomes" id="UP000190774"/>
    </source>
</evidence>
<evidence type="ECO:0000256" key="4">
    <source>
        <dbReference type="ARBA" id="ARBA00022692"/>
    </source>
</evidence>
<dbReference type="SUPFAM" id="SSF81338">
    <property type="entry name" value="Aquaporin-like"/>
    <property type="match status" value="1"/>
</dbReference>
<protein>
    <submittedName>
        <fullName evidence="9">Glycerol uptake facilitator protein</fullName>
    </submittedName>
</protein>
<evidence type="ECO:0000256" key="3">
    <source>
        <dbReference type="ARBA" id="ARBA00022448"/>
    </source>
</evidence>
<feature type="transmembrane region" description="Helical" evidence="8">
    <location>
        <begin position="37"/>
        <end position="59"/>
    </location>
</feature>
<dbReference type="PROSITE" id="PS51257">
    <property type="entry name" value="PROKAR_LIPOPROTEIN"/>
    <property type="match status" value="1"/>
</dbReference>
<evidence type="ECO:0000256" key="8">
    <source>
        <dbReference type="SAM" id="Phobius"/>
    </source>
</evidence>
<feature type="transmembrane region" description="Helical" evidence="8">
    <location>
        <begin position="151"/>
        <end position="173"/>
    </location>
</feature>
<evidence type="ECO:0000256" key="6">
    <source>
        <dbReference type="ARBA" id="ARBA00023136"/>
    </source>
</evidence>
<feature type="transmembrane region" description="Helical" evidence="8">
    <location>
        <begin position="80"/>
        <end position="104"/>
    </location>
</feature>
<sequence length="280" mass="29384">MTMRRCFVGEFVGTFLLVFFGCGSVASAILTPAALGAFPVAMIWGLGIVVAIHLTASLSGAHLNPAVTIAFACWRGFSRALVPVYLAAQMLGAFAAAAALHGLFHQALLRYESLHHLVRGQTGSEATAMIFGEFFPNPGGMPLPAAEALPLVSSVQAFGAEVIGTAILLLVICGLSDRRHRSYSLTVVACGVGFTVTLLICLLGPLTMACFNPARDLAPRLYSALAGWGAVPFSTNGWGWLTVYVLAPVIGAWLGAGFYFRVLAPLPVDSEAAKLSDEPT</sequence>
<evidence type="ECO:0000256" key="1">
    <source>
        <dbReference type="ARBA" id="ARBA00004141"/>
    </source>
</evidence>
<dbReference type="InterPro" id="IPR022357">
    <property type="entry name" value="MIP_CS"/>
</dbReference>
<keyword evidence="4 7" id="KW-0812">Transmembrane</keyword>
<dbReference type="Gene3D" id="1.20.1080.10">
    <property type="entry name" value="Glycerol uptake facilitator protein"/>
    <property type="match status" value="1"/>
</dbReference>
<evidence type="ECO:0000256" key="5">
    <source>
        <dbReference type="ARBA" id="ARBA00022989"/>
    </source>
</evidence>
<keyword evidence="6 8" id="KW-0472">Membrane</keyword>
<dbReference type="OrthoDB" id="9807293at2"/>
<comment type="similarity">
    <text evidence="2 7">Belongs to the MIP/aquaporin (TC 1.A.8) family.</text>
</comment>
<dbReference type="Proteomes" id="UP000190774">
    <property type="component" value="Unassembled WGS sequence"/>
</dbReference>
<organism evidence="9 10">
    <name type="scientific">Prosthecobacter debontii</name>
    <dbReference type="NCBI Taxonomy" id="48467"/>
    <lineage>
        <taxon>Bacteria</taxon>
        <taxon>Pseudomonadati</taxon>
        <taxon>Verrucomicrobiota</taxon>
        <taxon>Verrucomicrobiia</taxon>
        <taxon>Verrucomicrobiales</taxon>
        <taxon>Verrucomicrobiaceae</taxon>
        <taxon>Prosthecobacter</taxon>
    </lineage>
</organism>